<proteinExistence type="inferred from homology"/>
<dbReference type="EMBL" id="CP141261">
    <property type="protein sequence ID" value="WRL65097.1"/>
    <property type="molecule type" value="Genomic_DNA"/>
</dbReference>
<dbReference type="Gene3D" id="3.40.190.150">
    <property type="entry name" value="Bordetella uptake gene, domain 1"/>
    <property type="match status" value="1"/>
</dbReference>
<evidence type="ECO:0000313" key="2">
    <source>
        <dbReference type="EMBL" id="WRL65097.1"/>
    </source>
</evidence>
<reference evidence="2 3" key="1">
    <citation type="submission" date="2023-12" db="EMBL/GenBank/DDBJ databases">
        <title>Blastococcus brunescens sp. nov., an actonobacterium isolated from sandstone collected in sahara desert.</title>
        <authorList>
            <person name="Gtari M."/>
            <person name="Ghodhbane F."/>
        </authorList>
    </citation>
    <scope>NUCLEOTIDE SEQUENCE [LARGE SCALE GENOMIC DNA]</scope>
    <source>
        <strain evidence="2 3">BMG 8361</strain>
    </source>
</reference>
<organism evidence="2 3">
    <name type="scientific">Blastococcus brunescens</name>
    <dbReference type="NCBI Taxonomy" id="1564165"/>
    <lineage>
        <taxon>Bacteria</taxon>
        <taxon>Bacillati</taxon>
        <taxon>Actinomycetota</taxon>
        <taxon>Actinomycetes</taxon>
        <taxon>Geodermatophilales</taxon>
        <taxon>Geodermatophilaceae</taxon>
        <taxon>Blastococcus</taxon>
    </lineage>
</organism>
<dbReference type="InterPro" id="IPR042100">
    <property type="entry name" value="Bug_dom1"/>
</dbReference>
<dbReference type="InterPro" id="IPR005064">
    <property type="entry name" value="BUG"/>
</dbReference>
<evidence type="ECO:0008006" key="4">
    <source>
        <dbReference type="Google" id="ProtNLM"/>
    </source>
</evidence>
<dbReference type="PROSITE" id="PS51257">
    <property type="entry name" value="PROKAR_LIPOPROTEIN"/>
    <property type="match status" value="1"/>
</dbReference>
<comment type="similarity">
    <text evidence="1">Belongs to the UPF0065 (bug) family.</text>
</comment>
<dbReference type="PANTHER" id="PTHR42928:SF1">
    <property type="entry name" value="BLR4371 PROTEIN"/>
    <property type="match status" value="1"/>
</dbReference>
<keyword evidence="3" id="KW-1185">Reference proteome</keyword>
<evidence type="ECO:0000313" key="3">
    <source>
        <dbReference type="Proteomes" id="UP001324287"/>
    </source>
</evidence>
<dbReference type="Proteomes" id="UP001324287">
    <property type="component" value="Chromosome"/>
</dbReference>
<protein>
    <recommendedName>
        <fullName evidence="4">Tripartite tricarboxylate transporter substrate binding protein</fullName>
    </recommendedName>
</protein>
<dbReference type="RefSeq" id="WP_324276421.1">
    <property type="nucleotide sequence ID" value="NZ_CP141261.1"/>
</dbReference>
<name>A0ABZ1B2R2_9ACTN</name>
<dbReference type="PANTHER" id="PTHR42928">
    <property type="entry name" value="TRICARBOXYLATE-BINDING PROTEIN"/>
    <property type="match status" value="1"/>
</dbReference>
<dbReference type="Gene3D" id="3.40.190.10">
    <property type="entry name" value="Periplasmic binding protein-like II"/>
    <property type="match status" value="1"/>
</dbReference>
<gene>
    <name evidence="2" type="ORF">U6N30_05255</name>
</gene>
<evidence type="ECO:0000256" key="1">
    <source>
        <dbReference type="ARBA" id="ARBA00006987"/>
    </source>
</evidence>
<accession>A0ABZ1B2R2</accession>
<sequence length="191" mass="19438">MRKRGIAVVLVTGAVALAGCGGEEGSSTESANGEWQPDGDVEVAVGAQPGGGSDILGREFAAAYEEMSGVTAVVENYDTVAGVLLLKEEPGLGEIIGVGNTSNMIVRPIEQDLGYTWEDFTQLAIVAEDVSYLVSQAGAFESAEDMIEAAKAGGVTVGQVGSGAGDTVVADQVADAFGITFQPVVYEGVAM</sequence>